<feature type="region of interest" description="Disordered" evidence="1">
    <location>
        <begin position="1"/>
        <end position="22"/>
    </location>
</feature>
<evidence type="ECO:0000313" key="4">
    <source>
        <dbReference type="Proteomes" id="UP000627369"/>
    </source>
</evidence>
<evidence type="ECO:0000256" key="2">
    <source>
        <dbReference type="SAM" id="Phobius"/>
    </source>
</evidence>
<dbReference type="Gene3D" id="3.90.550.10">
    <property type="entry name" value="Spore Coat Polysaccharide Biosynthesis Protein SpsA, Chain A"/>
    <property type="match status" value="1"/>
</dbReference>
<feature type="transmembrane region" description="Helical" evidence="2">
    <location>
        <begin position="882"/>
        <end position="904"/>
    </location>
</feature>
<feature type="transmembrane region" description="Helical" evidence="2">
    <location>
        <begin position="641"/>
        <end position="661"/>
    </location>
</feature>
<keyword evidence="2" id="KW-1133">Transmembrane helix</keyword>
<dbReference type="InterPro" id="IPR050834">
    <property type="entry name" value="Glycosyltransf_2"/>
</dbReference>
<dbReference type="AlphaFoldDB" id="A0A919G080"/>
<dbReference type="PANTHER" id="PTHR43685:SF3">
    <property type="entry name" value="SLR2126 PROTEIN"/>
    <property type="match status" value="1"/>
</dbReference>
<name>A0A919G080_9MICO</name>
<comment type="caution">
    <text evidence="3">The sequence shown here is derived from an EMBL/GenBank/DDBJ whole genome shotgun (WGS) entry which is preliminary data.</text>
</comment>
<dbReference type="RefSeq" id="WP_189670359.1">
    <property type="nucleotide sequence ID" value="NZ_BNAS01000005.1"/>
</dbReference>
<feature type="transmembrane region" description="Helical" evidence="2">
    <location>
        <begin position="1161"/>
        <end position="1180"/>
    </location>
</feature>
<proteinExistence type="predicted"/>
<feature type="compositionally biased region" description="Acidic residues" evidence="1">
    <location>
        <begin position="834"/>
        <end position="847"/>
    </location>
</feature>
<reference evidence="3" key="2">
    <citation type="submission" date="2020-09" db="EMBL/GenBank/DDBJ databases">
        <authorList>
            <person name="Sun Q."/>
            <person name="Zhou Y."/>
        </authorList>
    </citation>
    <scope>NUCLEOTIDE SEQUENCE</scope>
    <source>
        <strain evidence="3">CGMCC 4.7398</strain>
    </source>
</reference>
<keyword evidence="4" id="KW-1185">Reference proteome</keyword>
<keyword evidence="2" id="KW-0472">Membrane</keyword>
<dbReference type="SUPFAM" id="SSF53448">
    <property type="entry name" value="Nucleotide-diphospho-sugar transferases"/>
    <property type="match status" value="1"/>
</dbReference>
<gene>
    <name evidence="3" type="ORF">GCM10017772_32600</name>
</gene>
<feature type="transmembrane region" description="Helical" evidence="2">
    <location>
        <begin position="789"/>
        <end position="808"/>
    </location>
</feature>
<feature type="transmembrane region" description="Helical" evidence="2">
    <location>
        <begin position="609"/>
        <end position="634"/>
    </location>
</feature>
<organism evidence="3 4">
    <name type="scientific">Promicromonospora soli</name>
    <dbReference type="NCBI Taxonomy" id="2035533"/>
    <lineage>
        <taxon>Bacteria</taxon>
        <taxon>Bacillati</taxon>
        <taxon>Actinomycetota</taxon>
        <taxon>Actinomycetes</taxon>
        <taxon>Micrococcales</taxon>
        <taxon>Promicromonosporaceae</taxon>
        <taxon>Promicromonospora</taxon>
    </lineage>
</organism>
<dbReference type="Proteomes" id="UP000627369">
    <property type="component" value="Unassembled WGS sequence"/>
</dbReference>
<sequence>MSAPRPDSLSAPSPDRAPYGATAGPVWAKVPAQPTVQPPVAVTVTAVVVTRGSSPYLAATLAALRKQSRTPDDVVVVDVDTAPATSGHQDLQLGGARYVAGAGARTFGDAIQAALAAAGAPEHGWLWFLHDDSAPAPGALAALTRSVEHSNAVAVAGCKQRHWETGPDGAPLDPEVSDRGVLVEVGHTVSPLGRRMTGIDDTEIDQGQHDSREDVLAVGLAGALVRASVWREVGGTDPAYGQFGDSTDLCRRVRLAGHRVVVVPDAVVRHAQVALHAPGSSGARRRSQLYLRLTSVTPWTLPFAMLAMLVWAPFAASYRLAMKHLDLARDELVAPLWAVFRLGPLLRARRRIARTSTVPRSVLRPLLGTWGEVAAERRDKRLARSEAHQVDAAPSDLEQAELQVLAVRRRTALAFVVISAVGLAAAVFGPALGALASGGRLVGGALLPAGGTTATAWSAATSGWVRDGLGAAAPADPLLFVLSGLSVLVGGSLQHAVDAVLLLALPLAAVGAWAAAGAVTRSVWLRVLAAFAWTVAPAFLGALDGGLLGGVLAHALLPWTAVALVRAVGAQAVDRLRPAEGAPEGPAGTPAYMARTGAGSLGAAGAGGLLLACVVAGAPALLPAAVLVLLGAALVARRRRIYLALALVPALVVGAPLWWTVLRDGDRALLTAESLAGSGVPAPGTASGLELLLGLQATPGPWFDVSGDGALILAARAVMAAGPWAAGVLVLALAVLGLAGALSGIGRKGVTDALLHVPATSLVGWLVAAAGLAVAVLAQDDGRWSGPGLSLLLLGLGAAALAGVRVLVGRRMDPAEVPADYPAQSATPAAETADTSESDAAEPDAEISDTKGPHTERDAERGSDRPSSRVSPRGVLRAARRVAVVGLVVIGLVLPATQAAVWLLGSGSVANSGRDGLLHVTTEPVVPAVGQQMQAPPRQARVLEIGFSSDAEGVVQYALLRADGSQLADASVAARAASDGDQAADPTATLDAAVAALVSGAGDGVPQQLANLGIGAVQVRSGTGGAGTGAPSDTDPGVGDLLATLDMVPGISRVTEGQTVSVWRVAPVDEPAPGWARIEEAGATGSVLPSEGTAVHTDVPAGGADRTVVLAEAAGSGWRATLDGRRLEPVAVDQAAGLQAFALGSDAGHLAVWYEAPHRTAWLVLTTFTLVVFALLALPVGRRRVR</sequence>
<protein>
    <recommendedName>
        <fullName evidence="5">GT2 family glycosyltransferase</fullName>
    </recommendedName>
</protein>
<feature type="transmembrane region" description="Helical" evidence="2">
    <location>
        <begin position="499"/>
        <end position="516"/>
    </location>
</feature>
<keyword evidence="2" id="KW-0812">Transmembrane</keyword>
<dbReference type="Pfam" id="PF13641">
    <property type="entry name" value="Glyco_tranf_2_3"/>
    <property type="match status" value="1"/>
</dbReference>
<feature type="transmembrane region" description="Helical" evidence="2">
    <location>
        <begin position="523"/>
        <end position="543"/>
    </location>
</feature>
<dbReference type="InterPro" id="IPR029044">
    <property type="entry name" value="Nucleotide-diphossugar_trans"/>
</dbReference>
<evidence type="ECO:0000256" key="1">
    <source>
        <dbReference type="SAM" id="MobiDB-lite"/>
    </source>
</evidence>
<accession>A0A919G080</accession>
<feature type="compositionally biased region" description="Basic and acidic residues" evidence="1">
    <location>
        <begin position="848"/>
        <end position="867"/>
    </location>
</feature>
<feature type="transmembrane region" description="Helical" evidence="2">
    <location>
        <begin position="754"/>
        <end position="777"/>
    </location>
</feature>
<feature type="region of interest" description="Disordered" evidence="1">
    <location>
        <begin position="817"/>
        <end position="872"/>
    </location>
</feature>
<feature type="transmembrane region" description="Helical" evidence="2">
    <location>
        <begin position="289"/>
        <end position="312"/>
    </location>
</feature>
<dbReference type="EMBL" id="BNAS01000005">
    <property type="protein sequence ID" value="GHH75772.1"/>
    <property type="molecule type" value="Genomic_DNA"/>
</dbReference>
<reference evidence="3" key="1">
    <citation type="journal article" date="2014" name="Int. J. Syst. Evol. Microbiol.">
        <title>Complete genome sequence of Corynebacterium casei LMG S-19264T (=DSM 44701T), isolated from a smear-ripened cheese.</title>
        <authorList>
            <consortium name="US DOE Joint Genome Institute (JGI-PGF)"/>
            <person name="Walter F."/>
            <person name="Albersmeier A."/>
            <person name="Kalinowski J."/>
            <person name="Ruckert C."/>
        </authorList>
    </citation>
    <scope>NUCLEOTIDE SEQUENCE</scope>
    <source>
        <strain evidence="3">CGMCC 4.7398</strain>
    </source>
</reference>
<evidence type="ECO:0008006" key="5">
    <source>
        <dbReference type="Google" id="ProtNLM"/>
    </source>
</evidence>
<dbReference type="PANTHER" id="PTHR43685">
    <property type="entry name" value="GLYCOSYLTRANSFERASE"/>
    <property type="match status" value="1"/>
</dbReference>
<feature type="transmembrane region" description="Helical" evidence="2">
    <location>
        <begin position="412"/>
        <end position="435"/>
    </location>
</feature>
<evidence type="ECO:0000313" key="3">
    <source>
        <dbReference type="EMBL" id="GHH75772.1"/>
    </source>
</evidence>
<feature type="transmembrane region" description="Helical" evidence="2">
    <location>
        <begin position="721"/>
        <end position="742"/>
    </location>
</feature>